<keyword evidence="3" id="KW-1185">Reference proteome</keyword>
<proteinExistence type="predicted"/>
<evidence type="ECO:0000313" key="2">
    <source>
        <dbReference type="EMBL" id="MFB9075387.1"/>
    </source>
</evidence>
<feature type="region of interest" description="Disordered" evidence="1">
    <location>
        <begin position="1"/>
        <end position="121"/>
    </location>
</feature>
<dbReference type="Proteomes" id="UP001589575">
    <property type="component" value="Unassembled WGS sequence"/>
</dbReference>
<name>A0ABV5G8U9_9MICC</name>
<feature type="compositionally biased region" description="Polar residues" evidence="1">
    <location>
        <begin position="17"/>
        <end position="29"/>
    </location>
</feature>
<sequence>MSKTIRSGTRGRWQPSGWESSTGGRSISNWHHRGSMIEDGSAGTGKGPSPRTDRSHFHRSDNPPVPAHSDTPPAGYEPHPPIRAISKLGSGEFSPDSVQQNHLALSGPLRVARTKTGRIRR</sequence>
<evidence type="ECO:0000256" key="1">
    <source>
        <dbReference type="SAM" id="MobiDB-lite"/>
    </source>
</evidence>
<protein>
    <submittedName>
        <fullName evidence="2">Uncharacterized protein</fullName>
    </submittedName>
</protein>
<gene>
    <name evidence="2" type="ORF">ACFFX0_31190</name>
</gene>
<comment type="caution">
    <text evidence="2">The sequence shown here is derived from an EMBL/GenBank/DDBJ whole genome shotgun (WGS) entry which is preliminary data.</text>
</comment>
<feature type="compositionally biased region" description="Basic and acidic residues" evidence="1">
    <location>
        <begin position="51"/>
        <end position="61"/>
    </location>
</feature>
<dbReference type="EMBL" id="JBHMFI010000023">
    <property type="protein sequence ID" value="MFB9075387.1"/>
    <property type="molecule type" value="Genomic_DNA"/>
</dbReference>
<evidence type="ECO:0000313" key="3">
    <source>
        <dbReference type="Proteomes" id="UP001589575"/>
    </source>
</evidence>
<accession>A0ABV5G8U9</accession>
<organism evidence="2 3">
    <name type="scientific">Citricoccus parietis</name>
    <dbReference type="NCBI Taxonomy" id="592307"/>
    <lineage>
        <taxon>Bacteria</taxon>
        <taxon>Bacillati</taxon>
        <taxon>Actinomycetota</taxon>
        <taxon>Actinomycetes</taxon>
        <taxon>Micrococcales</taxon>
        <taxon>Micrococcaceae</taxon>
        <taxon>Citricoccus</taxon>
    </lineage>
</organism>
<feature type="compositionally biased region" description="Basic residues" evidence="1">
    <location>
        <begin position="112"/>
        <end position="121"/>
    </location>
</feature>
<reference evidence="2 3" key="1">
    <citation type="submission" date="2024-09" db="EMBL/GenBank/DDBJ databases">
        <authorList>
            <person name="Sun Q."/>
            <person name="Mori K."/>
        </authorList>
    </citation>
    <scope>NUCLEOTIDE SEQUENCE [LARGE SCALE GENOMIC DNA]</scope>
    <source>
        <strain evidence="2 3">CCM 7609</strain>
    </source>
</reference>